<evidence type="ECO:0000256" key="7">
    <source>
        <dbReference type="ARBA" id="ARBA00022490"/>
    </source>
</evidence>
<dbReference type="Pfam" id="PF03309">
    <property type="entry name" value="Pan_kinase"/>
    <property type="match status" value="1"/>
</dbReference>
<dbReference type="PANTHER" id="PTHR34265">
    <property type="entry name" value="TYPE III PANTOTHENATE KINASE"/>
    <property type="match status" value="1"/>
</dbReference>
<keyword evidence="10 16" id="KW-0418">Kinase</keyword>
<dbReference type="EMBL" id="JAKNCT010000001">
    <property type="protein sequence ID" value="MCG5029886.1"/>
    <property type="molecule type" value="Genomic_DNA"/>
</dbReference>
<evidence type="ECO:0000256" key="15">
    <source>
        <dbReference type="ARBA" id="ARBA00040883"/>
    </source>
</evidence>
<dbReference type="SUPFAM" id="SSF53067">
    <property type="entry name" value="Actin-like ATPase domain"/>
    <property type="match status" value="2"/>
</dbReference>
<evidence type="ECO:0000256" key="1">
    <source>
        <dbReference type="ARBA" id="ARBA00001206"/>
    </source>
</evidence>
<keyword evidence="8 16" id="KW-0808">Transferase</keyword>
<feature type="binding site" evidence="16">
    <location>
        <position position="182"/>
    </location>
    <ligand>
        <name>substrate</name>
    </ligand>
</feature>
<comment type="subcellular location">
    <subcellularLocation>
        <location evidence="3 16">Cytoplasm</location>
    </subcellularLocation>
</comment>
<evidence type="ECO:0000256" key="6">
    <source>
        <dbReference type="ARBA" id="ARBA00012102"/>
    </source>
</evidence>
<comment type="caution">
    <text evidence="17">The sequence shown here is derived from an EMBL/GenBank/DDBJ whole genome shotgun (WGS) entry which is preliminary data.</text>
</comment>
<dbReference type="PANTHER" id="PTHR34265:SF1">
    <property type="entry name" value="TYPE III PANTOTHENATE KINASE"/>
    <property type="match status" value="1"/>
</dbReference>
<evidence type="ECO:0000256" key="14">
    <source>
        <dbReference type="ARBA" id="ARBA00038036"/>
    </source>
</evidence>
<dbReference type="InterPro" id="IPR004619">
    <property type="entry name" value="Type_III_PanK"/>
</dbReference>
<evidence type="ECO:0000256" key="9">
    <source>
        <dbReference type="ARBA" id="ARBA00022741"/>
    </source>
</evidence>
<keyword evidence="11 16" id="KW-0067">ATP-binding</keyword>
<feature type="active site" description="Proton acceptor" evidence="16">
    <location>
        <position position="103"/>
    </location>
</feature>
<keyword evidence="7 16" id="KW-0963">Cytoplasm</keyword>
<gene>
    <name evidence="16" type="primary">coaX</name>
    <name evidence="17" type="ORF">MAF45_00235</name>
</gene>
<reference evidence="17 18" key="1">
    <citation type="submission" date="2022-02" db="EMBL/GenBank/DDBJ databases">
        <title>Mesosutterella porci, a novel member of the family Sutterellaceae from pig feces.</title>
        <authorList>
            <person name="Wylensek D."/>
            <person name="Clavel T."/>
        </authorList>
    </citation>
    <scope>NUCLEOTIDE SEQUENCE [LARGE SCALE GENOMIC DNA]</scope>
    <source>
        <strain evidence="18">oilRF-744-wt-GAM-9</strain>
    </source>
</reference>
<evidence type="ECO:0000313" key="18">
    <source>
        <dbReference type="Proteomes" id="UP001297600"/>
    </source>
</evidence>
<keyword evidence="13 16" id="KW-0173">Coenzyme A biosynthesis</keyword>
<dbReference type="GO" id="GO:0016301">
    <property type="term" value="F:kinase activity"/>
    <property type="evidence" value="ECO:0007669"/>
    <property type="project" value="UniProtKB-KW"/>
</dbReference>
<dbReference type="RefSeq" id="WP_237977542.1">
    <property type="nucleotide sequence ID" value="NZ_JAKNCT010000001.1"/>
</dbReference>
<dbReference type="HAMAP" id="MF_01274">
    <property type="entry name" value="Pantothen_kinase_3"/>
    <property type="match status" value="1"/>
</dbReference>
<evidence type="ECO:0000256" key="8">
    <source>
        <dbReference type="ARBA" id="ARBA00022679"/>
    </source>
</evidence>
<sequence length="257" mass="28129">MSGTFLIDIGNSALKWAAISTPQNTGVMVYSDPIELAEQVRDFYQKQRPELIYACTVADARVAETLNAVCRRTRVEWLGSQRIFRGRLTLENRYEDYSKLGADRWYAAIGAVAKHPGTGLLVIQMGTALTADSIHCLGESRYEYLGGRIAPGPTMMYTMLMGGAARLKSIAPGTLSRFPLNTNDAVTTGIFDCIEGFMRGGLASLGEDASVKLVVTGGAARFFEFEIRERFPRAVFDDNLVITGLAARVASEAEKEH</sequence>
<feature type="binding site" evidence="16">
    <location>
        <begin position="101"/>
        <end position="104"/>
    </location>
    <ligand>
        <name>substrate</name>
    </ligand>
</feature>
<organism evidence="17 18">
    <name type="scientific">Mesosutterella porci</name>
    <dbReference type="NCBI Taxonomy" id="2915351"/>
    <lineage>
        <taxon>Bacteria</taxon>
        <taxon>Pseudomonadati</taxon>
        <taxon>Pseudomonadota</taxon>
        <taxon>Betaproteobacteria</taxon>
        <taxon>Burkholderiales</taxon>
        <taxon>Sutterellaceae</taxon>
        <taxon>Mesosutterella</taxon>
    </lineage>
</organism>
<dbReference type="NCBIfam" id="TIGR00671">
    <property type="entry name" value="baf"/>
    <property type="match status" value="1"/>
</dbReference>
<evidence type="ECO:0000256" key="16">
    <source>
        <dbReference type="HAMAP-Rule" id="MF_01274"/>
    </source>
</evidence>
<dbReference type="Gene3D" id="3.30.420.40">
    <property type="match status" value="2"/>
</dbReference>
<dbReference type="InterPro" id="IPR043129">
    <property type="entry name" value="ATPase_NBD"/>
</dbReference>
<evidence type="ECO:0000256" key="4">
    <source>
        <dbReference type="ARBA" id="ARBA00005225"/>
    </source>
</evidence>
<evidence type="ECO:0000256" key="12">
    <source>
        <dbReference type="ARBA" id="ARBA00022958"/>
    </source>
</evidence>
<keyword evidence="18" id="KW-1185">Reference proteome</keyword>
<evidence type="ECO:0000256" key="5">
    <source>
        <dbReference type="ARBA" id="ARBA00011738"/>
    </source>
</evidence>
<dbReference type="EC" id="2.7.1.33" evidence="6 16"/>
<dbReference type="CDD" id="cd24015">
    <property type="entry name" value="ASKHA_NBD_PanK-III"/>
    <property type="match status" value="1"/>
</dbReference>
<accession>A0ABS9MMP6</accession>
<dbReference type="Proteomes" id="UP001297600">
    <property type="component" value="Unassembled WGS sequence"/>
</dbReference>
<evidence type="ECO:0000256" key="11">
    <source>
        <dbReference type="ARBA" id="ARBA00022840"/>
    </source>
</evidence>
<feature type="binding site" evidence="16">
    <location>
        <position position="94"/>
    </location>
    <ligand>
        <name>substrate</name>
    </ligand>
</feature>
<comment type="subunit">
    <text evidence="5 16">Homodimer.</text>
</comment>
<comment type="cofactor">
    <cofactor evidence="16">
        <name>NH4(+)</name>
        <dbReference type="ChEBI" id="CHEBI:28938"/>
    </cofactor>
    <cofactor evidence="16">
        <name>K(+)</name>
        <dbReference type="ChEBI" id="CHEBI:29103"/>
    </cofactor>
    <text evidence="16">A monovalent cation. Ammonium or potassium.</text>
</comment>
<keyword evidence="12 16" id="KW-0630">Potassium</keyword>
<protein>
    <recommendedName>
        <fullName evidence="15 16">Type III pantothenate kinase</fullName>
        <ecNumber evidence="6 16">2.7.1.33</ecNumber>
    </recommendedName>
    <alternativeName>
        <fullName evidence="16">PanK-III</fullName>
    </alternativeName>
    <alternativeName>
        <fullName evidence="16">Pantothenic acid kinase</fullName>
    </alternativeName>
</protein>
<comment type="caution">
    <text evidence="16">Lacks conserved residue(s) required for the propagation of feature annotation.</text>
</comment>
<feature type="binding site" evidence="16">
    <location>
        <begin position="8"/>
        <end position="15"/>
    </location>
    <ligand>
        <name>ATP</name>
        <dbReference type="ChEBI" id="CHEBI:30616"/>
    </ligand>
</feature>
<evidence type="ECO:0000256" key="10">
    <source>
        <dbReference type="ARBA" id="ARBA00022777"/>
    </source>
</evidence>
<evidence type="ECO:0000313" key="17">
    <source>
        <dbReference type="EMBL" id="MCG5029886.1"/>
    </source>
</evidence>
<evidence type="ECO:0000256" key="2">
    <source>
        <dbReference type="ARBA" id="ARBA00001958"/>
    </source>
</evidence>
<keyword evidence="9 16" id="KW-0547">Nucleotide-binding</keyword>
<comment type="catalytic activity">
    <reaction evidence="1 16">
        <text>(R)-pantothenate + ATP = (R)-4'-phosphopantothenate + ADP + H(+)</text>
        <dbReference type="Rhea" id="RHEA:16373"/>
        <dbReference type="ChEBI" id="CHEBI:10986"/>
        <dbReference type="ChEBI" id="CHEBI:15378"/>
        <dbReference type="ChEBI" id="CHEBI:29032"/>
        <dbReference type="ChEBI" id="CHEBI:30616"/>
        <dbReference type="ChEBI" id="CHEBI:456216"/>
        <dbReference type="EC" id="2.7.1.33"/>
    </reaction>
</comment>
<comment type="cofactor">
    <cofactor evidence="2">
        <name>K(+)</name>
        <dbReference type="ChEBI" id="CHEBI:29103"/>
    </cofactor>
</comment>
<evidence type="ECO:0000256" key="3">
    <source>
        <dbReference type="ARBA" id="ARBA00004496"/>
    </source>
</evidence>
<feature type="binding site" evidence="16">
    <location>
        <position position="127"/>
    </location>
    <ligand>
        <name>ATP</name>
        <dbReference type="ChEBI" id="CHEBI:30616"/>
    </ligand>
</feature>
<name>A0ABS9MMP6_9BURK</name>
<comment type="function">
    <text evidence="16">Catalyzes the phosphorylation of pantothenate (Pan), the first step in CoA biosynthesis.</text>
</comment>
<evidence type="ECO:0000256" key="13">
    <source>
        <dbReference type="ARBA" id="ARBA00022993"/>
    </source>
</evidence>
<comment type="pathway">
    <text evidence="4 16">Cofactor biosynthesis; coenzyme A biosynthesis; CoA from (R)-pantothenate: step 1/5.</text>
</comment>
<comment type="similarity">
    <text evidence="14 16">Belongs to the type III pantothenate kinase family.</text>
</comment>
<proteinExistence type="inferred from homology"/>